<gene>
    <name evidence="11" type="ORF">E5982_05190</name>
</gene>
<dbReference type="Gene3D" id="3.40.50.740">
    <property type="match status" value="1"/>
</dbReference>
<proteinExistence type="inferred from homology"/>
<keyword evidence="8" id="KW-0411">Iron-sulfur</keyword>
<sequence>MASNLSRRGFLRGTAAVAAGSAIAGGTLAAGSMVAWGADEGTAAGEVRQAPSLCNGCSSKCGLVGTTVDGKLWTLEGAKNHPYSKGTICGRGHGVAQMAYNDERLTQPLRRKEDGTFEPISWDEANREIAEKVAAIIAESGPEALALIHDPRPSGKYYGPRFLNALGSPNVYTHGAACNASKESGITYTTGASNFSVDFANAKMVVFIGRSYGDAIRPSSVQSLANAADAAKRIVVVDPRLSNSAIFATDWVPIKPGTDIALLLALANVLVADNLYDHDFVENHSVGFDEFAAEIAPCTPEWAEGVCEVPADTIRELAEALAKAAPAAAIEPSWRAAFGCSYANSFDTARAVCAVNALLGSWGQKGGALITSSPKAGDLDKTRFPSVPKPEVKRVGDAEYPLALSGMGSNLAALQAALDGKMRGFFFYNSNAAQGYANPKVWREGLGRADLVVTIDVQMSETALLSHYVLPECTYIERMELPEFIGGKKHYVGMRTPIIERVHPETRSCDEIFCGLAEACGVGQYFDFTLEELAAAQLESVGTSLEEVREAGVVELADPGFEYKVPKFKTESGKFEFANAKVGEAGLNPVIGYVPRMVEAAGDELYLVGGKQGIHSHTMTQNIASMNAISREYNLERLWMAASDAQARGIADGDLVEVASSEATGQVRVRVTERLRPGVLFLPTHYGTTSPYQTRACGFGINLMDFVPFRMEPGTGAAMSQEVAVTVRKVEE</sequence>
<dbReference type="InterPro" id="IPR006963">
    <property type="entry name" value="Mopterin_OxRdtase_4Fe-4S_dom"/>
</dbReference>
<dbReference type="InterPro" id="IPR006656">
    <property type="entry name" value="Mopterin_OxRdtase"/>
</dbReference>
<dbReference type="Proteomes" id="UP000309454">
    <property type="component" value="Unassembled WGS sequence"/>
</dbReference>
<dbReference type="CDD" id="cd02778">
    <property type="entry name" value="MopB_CT_Thiosulfate-R-like"/>
    <property type="match status" value="1"/>
</dbReference>
<dbReference type="Gene3D" id="2.20.25.90">
    <property type="entry name" value="ADC-like domains"/>
    <property type="match status" value="1"/>
</dbReference>
<dbReference type="PROSITE" id="PS51669">
    <property type="entry name" value="4FE4S_MOW_BIS_MGD"/>
    <property type="match status" value="1"/>
</dbReference>
<evidence type="ECO:0000256" key="6">
    <source>
        <dbReference type="ARBA" id="ARBA00023002"/>
    </source>
</evidence>
<evidence type="ECO:0000256" key="7">
    <source>
        <dbReference type="ARBA" id="ARBA00023004"/>
    </source>
</evidence>
<reference evidence="11 12" key="1">
    <citation type="submission" date="2019-04" db="EMBL/GenBank/DDBJ databases">
        <title>Microbes associate with the intestines of laboratory mice.</title>
        <authorList>
            <person name="Navarre W."/>
            <person name="Wong E."/>
            <person name="Huang K.C."/>
            <person name="Tropini C."/>
            <person name="Ng K."/>
            <person name="Yu B."/>
        </authorList>
    </citation>
    <scope>NUCLEOTIDE SEQUENCE [LARGE SCALE GENOMIC DNA]</scope>
    <source>
        <strain evidence="11 12">NM48_B13</strain>
    </source>
</reference>
<organism evidence="11 12">
    <name type="scientific">Parvibacter caecicola</name>
    <dbReference type="NCBI Taxonomy" id="747645"/>
    <lineage>
        <taxon>Bacteria</taxon>
        <taxon>Bacillati</taxon>
        <taxon>Actinomycetota</taxon>
        <taxon>Coriobacteriia</taxon>
        <taxon>Coriobacteriales</taxon>
        <taxon>Coriobacteriaceae</taxon>
        <taxon>Parvibacter</taxon>
    </lineage>
</organism>
<dbReference type="AlphaFoldDB" id="A0A4T9TB04"/>
<keyword evidence="3" id="KW-0500">Molybdenum</keyword>
<keyword evidence="12" id="KW-1185">Reference proteome</keyword>
<dbReference type="OrthoDB" id="7376058at2"/>
<comment type="caution">
    <text evidence="11">The sequence shown here is derived from an EMBL/GenBank/DDBJ whole genome shotgun (WGS) entry which is preliminary data.</text>
</comment>
<dbReference type="SMART" id="SM00926">
    <property type="entry name" value="Molybdop_Fe4S4"/>
    <property type="match status" value="1"/>
</dbReference>
<evidence type="ECO:0000256" key="4">
    <source>
        <dbReference type="ARBA" id="ARBA00022723"/>
    </source>
</evidence>
<dbReference type="PANTHER" id="PTHR43742:SF9">
    <property type="entry name" value="TETRATHIONATE REDUCTASE SUBUNIT A"/>
    <property type="match status" value="1"/>
</dbReference>
<keyword evidence="5 9" id="KW-0732">Signal</keyword>
<feature type="chain" id="PRO_5020486534" evidence="9">
    <location>
        <begin position="30"/>
        <end position="732"/>
    </location>
</feature>
<dbReference type="PANTHER" id="PTHR43742">
    <property type="entry name" value="TRIMETHYLAMINE-N-OXIDE REDUCTASE"/>
    <property type="match status" value="1"/>
</dbReference>
<feature type="domain" description="4Fe-4S Mo/W bis-MGD-type" evidence="10">
    <location>
        <begin position="47"/>
        <end position="103"/>
    </location>
</feature>
<dbReference type="InterPro" id="IPR006657">
    <property type="entry name" value="MoPterin_dinucl-bd_dom"/>
</dbReference>
<evidence type="ECO:0000256" key="9">
    <source>
        <dbReference type="SAM" id="SignalP"/>
    </source>
</evidence>
<dbReference type="GO" id="GO:0016491">
    <property type="term" value="F:oxidoreductase activity"/>
    <property type="evidence" value="ECO:0007669"/>
    <property type="project" value="UniProtKB-KW"/>
</dbReference>
<keyword evidence="6" id="KW-0560">Oxidoreductase</keyword>
<dbReference type="Pfam" id="PF04879">
    <property type="entry name" value="Molybdop_Fe4S4"/>
    <property type="match status" value="1"/>
</dbReference>
<evidence type="ECO:0000259" key="10">
    <source>
        <dbReference type="PROSITE" id="PS51669"/>
    </source>
</evidence>
<dbReference type="Pfam" id="PF01568">
    <property type="entry name" value="Molydop_binding"/>
    <property type="match status" value="1"/>
</dbReference>
<dbReference type="PROSITE" id="PS51318">
    <property type="entry name" value="TAT"/>
    <property type="match status" value="1"/>
</dbReference>
<dbReference type="GO" id="GO:0043546">
    <property type="term" value="F:molybdopterin cofactor binding"/>
    <property type="evidence" value="ECO:0007669"/>
    <property type="project" value="InterPro"/>
</dbReference>
<evidence type="ECO:0000313" key="11">
    <source>
        <dbReference type="EMBL" id="TJW10678.1"/>
    </source>
</evidence>
<comment type="similarity">
    <text evidence="1">Belongs to the prokaryotic molybdopterin-containing oxidoreductase family.</text>
</comment>
<evidence type="ECO:0000256" key="2">
    <source>
        <dbReference type="ARBA" id="ARBA00022485"/>
    </source>
</evidence>
<dbReference type="SUPFAM" id="SSF53706">
    <property type="entry name" value="Formate dehydrogenase/DMSO reductase, domains 1-3"/>
    <property type="match status" value="1"/>
</dbReference>
<dbReference type="InterPro" id="IPR050612">
    <property type="entry name" value="Prok_Mopterin_Oxidored"/>
</dbReference>
<keyword evidence="2" id="KW-0004">4Fe-4S</keyword>
<dbReference type="GO" id="GO:0051539">
    <property type="term" value="F:4 iron, 4 sulfur cluster binding"/>
    <property type="evidence" value="ECO:0007669"/>
    <property type="project" value="UniProtKB-KW"/>
</dbReference>
<keyword evidence="4" id="KW-0479">Metal-binding</keyword>
<dbReference type="Pfam" id="PF00384">
    <property type="entry name" value="Molybdopterin"/>
    <property type="match status" value="1"/>
</dbReference>
<feature type="signal peptide" evidence="9">
    <location>
        <begin position="1"/>
        <end position="29"/>
    </location>
</feature>
<accession>A0A4T9TB04</accession>
<dbReference type="Gene3D" id="3.30.2070.10">
    <property type="entry name" value="Formate dehydrogenase/DMSO reductase"/>
    <property type="match status" value="1"/>
</dbReference>
<evidence type="ECO:0000256" key="5">
    <source>
        <dbReference type="ARBA" id="ARBA00022729"/>
    </source>
</evidence>
<evidence type="ECO:0000256" key="3">
    <source>
        <dbReference type="ARBA" id="ARBA00022505"/>
    </source>
</evidence>
<dbReference type="InterPro" id="IPR006311">
    <property type="entry name" value="TAT_signal"/>
</dbReference>
<evidence type="ECO:0000256" key="1">
    <source>
        <dbReference type="ARBA" id="ARBA00010312"/>
    </source>
</evidence>
<dbReference type="Gene3D" id="3.40.228.10">
    <property type="entry name" value="Dimethylsulfoxide Reductase, domain 2"/>
    <property type="match status" value="1"/>
</dbReference>
<dbReference type="SUPFAM" id="SSF50692">
    <property type="entry name" value="ADC-like"/>
    <property type="match status" value="1"/>
</dbReference>
<keyword evidence="7" id="KW-0408">Iron</keyword>
<dbReference type="Gene3D" id="2.40.40.20">
    <property type="match status" value="1"/>
</dbReference>
<evidence type="ECO:0000313" key="12">
    <source>
        <dbReference type="Proteomes" id="UP000309454"/>
    </source>
</evidence>
<evidence type="ECO:0000256" key="8">
    <source>
        <dbReference type="ARBA" id="ARBA00023014"/>
    </source>
</evidence>
<name>A0A4T9TB04_9ACTN</name>
<protein>
    <submittedName>
        <fullName evidence="11">Molybdopterin oxidoreductase</fullName>
    </submittedName>
</protein>
<dbReference type="RefSeq" id="WP_136845706.1">
    <property type="nucleotide sequence ID" value="NZ_CAPYQC010000016.1"/>
</dbReference>
<dbReference type="GO" id="GO:0046872">
    <property type="term" value="F:metal ion binding"/>
    <property type="evidence" value="ECO:0007669"/>
    <property type="project" value="UniProtKB-KW"/>
</dbReference>
<dbReference type="InterPro" id="IPR009010">
    <property type="entry name" value="Asp_de-COase-like_dom_sf"/>
</dbReference>
<dbReference type="EMBL" id="SSTM01000003">
    <property type="protein sequence ID" value="TJW10678.1"/>
    <property type="molecule type" value="Genomic_DNA"/>
</dbReference>